<comment type="caution">
    <text evidence="1">The sequence shown here is derived from an EMBL/GenBank/DDBJ whole genome shotgun (WGS) entry which is preliminary data.</text>
</comment>
<protein>
    <submittedName>
        <fullName evidence="1">Uncharacterized protein</fullName>
    </submittedName>
</protein>
<name>X1RPN5_9ZZZZ</name>
<organism evidence="1">
    <name type="scientific">marine sediment metagenome</name>
    <dbReference type="NCBI Taxonomy" id="412755"/>
    <lineage>
        <taxon>unclassified sequences</taxon>
        <taxon>metagenomes</taxon>
        <taxon>ecological metagenomes</taxon>
    </lineage>
</organism>
<reference evidence="1" key="1">
    <citation type="journal article" date="2014" name="Front. Microbiol.">
        <title>High frequency of phylogenetically diverse reductive dehalogenase-homologous genes in deep subseafloor sedimentary metagenomes.</title>
        <authorList>
            <person name="Kawai M."/>
            <person name="Futagami T."/>
            <person name="Toyoda A."/>
            <person name="Takaki Y."/>
            <person name="Nishi S."/>
            <person name="Hori S."/>
            <person name="Arai W."/>
            <person name="Tsubouchi T."/>
            <person name="Morono Y."/>
            <person name="Uchiyama I."/>
            <person name="Ito T."/>
            <person name="Fujiyama A."/>
            <person name="Inagaki F."/>
            <person name="Takami H."/>
        </authorList>
    </citation>
    <scope>NUCLEOTIDE SEQUENCE</scope>
    <source>
        <strain evidence="1">Expedition CK06-06</strain>
    </source>
</reference>
<proteinExistence type="predicted"/>
<dbReference type="EMBL" id="BARW01006933">
    <property type="protein sequence ID" value="GAI82712.1"/>
    <property type="molecule type" value="Genomic_DNA"/>
</dbReference>
<accession>X1RPN5</accession>
<evidence type="ECO:0000313" key="1">
    <source>
        <dbReference type="EMBL" id="GAI82712.1"/>
    </source>
</evidence>
<feature type="non-terminal residue" evidence="1">
    <location>
        <position position="1"/>
    </location>
</feature>
<dbReference type="AlphaFoldDB" id="X1RPN5"/>
<sequence length="110" mass="12619">LSMDHKAFIEKLEQYVKKIIQELNAMQVFKAERLFPGPNGQPYPRALARITEDFKAEELAKLMKNSNPGVYIGVSKEHENSIYINPLNLKNSEVEIVIDTLKKCVNKLMN</sequence>
<gene>
    <name evidence="1" type="ORF">S12H4_14547</name>
</gene>